<feature type="transmembrane region" description="Helical" evidence="2">
    <location>
        <begin position="12"/>
        <end position="31"/>
    </location>
</feature>
<organism evidence="3 4">
    <name type="scientific">Actinoplanes couchii</name>
    <dbReference type="NCBI Taxonomy" id="403638"/>
    <lineage>
        <taxon>Bacteria</taxon>
        <taxon>Bacillati</taxon>
        <taxon>Actinomycetota</taxon>
        <taxon>Actinomycetes</taxon>
        <taxon>Micromonosporales</taxon>
        <taxon>Micromonosporaceae</taxon>
        <taxon>Actinoplanes</taxon>
    </lineage>
</organism>
<dbReference type="EMBL" id="BOMG01000064">
    <property type="protein sequence ID" value="GID56989.1"/>
    <property type="molecule type" value="Genomic_DNA"/>
</dbReference>
<evidence type="ECO:0000313" key="3">
    <source>
        <dbReference type="EMBL" id="GID56989.1"/>
    </source>
</evidence>
<feature type="compositionally biased region" description="Low complexity" evidence="1">
    <location>
        <begin position="77"/>
        <end position="88"/>
    </location>
</feature>
<dbReference type="RefSeq" id="WP_203799074.1">
    <property type="nucleotide sequence ID" value="NZ_BOMG01000064.1"/>
</dbReference>
<comment type="caution">
    <text evidence="3">The sequence shown here is derived from an EMBL/GenBank/DDBJ whole genome shotgun (WGS) entry which is preliminary data.</text>
</comment>
<reference evidence="3 4" key="1">
    <citation type="submission" date="2021-01" db="EMBL/GenBank/DDBJ databases">
        <title>Whole genome shotgun sequence of Actinoplanes couchii NBRC 106145.</title>
        <authorList>
            <person name="Komaki H."/>
            <person name="Tamura T."/>
        </authorList>
    </citation>
    <scope>NUCLEOTIDE SEQUENCE [LARGE SCALE GENOMIC DNA]</scope>
    <source>
        <strain evidence="3 4">NBRC 106145</strain>
    </source>
</reference>
<protein>
    <submittedName>
        <fullName evidence="3">Uncharacterized protein</fullName>
    </submittedName>
</protein>
<keyword evidence="4" id="KW-1185">Reference proteome</keyword>
<evidence type="ECO:0000313" key="4">
    <source>
        <dbReference type="Proteomes" id="UP000612282"/>
    </source>
</evidence>
<sequence length="173" mass="17839">MSPGGTDVSLLQLVVGFFVAITVIAVITMVLRRRDGSRDLLGAQVSEMQARAAASPQADTRSWDAATRVAEARAHEAAAPADVTPDAVSRPVRDATAAPDGWSTEPGGVSAEPGGTNDAMVDAFAWLQIAALVEAGQRDQAITLLSSTMNISADDAEMLVDGLNDVGGGKPRP</sequence>
<accession>A0ABQ3XEQ8</accession>
<gene>
    <name evidence="3" type="ORF">Aco03nite_053930</name>
</gene>
<evidence type="ECO:0000256" key="2">
    <source>
        <dbReference type="SAM" id="Phobius"/>
    </source>
</evidence>
<feature type="region of interest" description="Disordered" evidence="1">
    <location>
        <begin position="74"/>
        <end position="115"/>
    </location>
</feature>
<name>A0ABQ3XEQ8_9ACTN</name>
<evidence type="ECO:0000256" key="1">
    <source>
        <dbReference type="SAM" id="MobiDB-lite"/>
    </source>
</evidence>
<dbReference type="Proteomes" id="UP000612282">
    <property type="component" value="Unassembled WGS sequence"/>
</dbReference>
<keyword evidence="2" id="KW-1133">Transmembrane helix</keyword>
<proteinExistence type="predicted"/>
<keyword evidence="2" id="KW-0472">Membrane</keyword>
<keyword evidence="2" id="KW-0812">Transmembrane</keyword>